<comment type="caution">
    <text evidence="1">The sequence shown here is derived from an EMBL/GenBank/DDBJ whole genome shotgun (WGS) entry which is preliminary data.</text>
</comment>
<proteinExistence type="predicted"/>
<dbReference type="Pfam" id="PF11985">
    <property type="entry name" value="Phage_Mu_Gp27"/>
    <property type="match status" value="1"/>
</dbReference>
<organism evidence="1 2">
    <name type="scientific">Shinella pollutisoli</name>
    <dbReference type="NCBI Taxonomy" id="2250594"/>
    <lineage>
        <taxon>Bacteria</taxon>
        <taxon>Pseudomonadati</taxon>
        <taxon>Pseudomonadota</taxon>
        <taxon>Alphaproteobacteria</taxon>
        <taxon>Hyphomicrobiales</taxon>
        <taxon>Rhizobiaceae</taxon>
        <taxon>Shinella</taxon>
    </lineage>
</organism>
<dbReference type="EMBL" id="JBHRSP010000025">
    <property type="protein sequence ID" value="MFC3074679.1"/>
    <property type="molecule type" value="Genomic_DNA"/>
</dbReference>
<dbReference type="InterPro" id="IPR021874">
    <property type="entry name" value="Phage_Mu_Gp27"/>
</dbReference>
<keyword evidence="2" id="KW-1185">Reference proteome</keyword>
<dbReference type="Proteomes" id="UP001595377">
    <property type="component" value="Unassembled WGS sequence"/>
</dbReference>
<name>A0ABV7DK33_9HYPH</name>
<dbReference type="RefSeq" id="WP_257317197.1">
    <property type="nucleotide sequence ID" value="NZ_JANFDG010000026.1"/>
</dbReference>
<reference evidence="2" key="1">
    <citation type="journal article" date="2019" name="Int. J. Syst. Evol. Microbiol.">
        <title>The Global Catalogue of Microorganisms (GCM) 10K type strain sequencing project: providing services to taxonomists for standard genome sequencing and annotation.</title>
        <authorList>
            <consortium name="The Broad Institute Genomics Platform"/>
            <consortium name="The Broad Institute Genome Sequencing Center for Infectious Disease"/>
            <person name="Wu L."/>
            <person name="Ma J."/>
        </authorList>
    </citation>
    <scope>NUCLEOTIDE SEQUENCE [LARGE SCALE GENOMIC DNA]</scope>
    <source>
        <strain evidence="2">KCTC 52677</strain>
    </source>
</reference>
<evidence type="ECO:0000313" key="2">
    <source>
        <dbReference type="Proteomes" id="UP001595377"/>
    </source>
</evidence>
<accession>A0ABV7DK33</accession>
<evidence type="ECO:0000313" key="1">
    <source>
        <dbReference type="EMBL" id="MFC3074679.1"/>
    </source>
</evidence>
<gene>
    <name evidence="1" type="ORF">ACFOHH_16325</name>
</gene>
<sequence length="212" mass="23067">MARGRGRLTAIDMLPDECDDIVAWAQQELAGRERSQVDIYGDFKEKLIALQGEQGLAFDIPSFSAFNRYSIRLAMLSRRLEQTREIAATLSDRMDAAGSDDLTLIAAEAIKTLIFEVLQSSGEAGISPKGAMELANALRAASAAQITSSNRRLKLEAAQKAKQIEADMKAKAEAALDLLESEPGVSKAAIKRAREKFLGVRPKKKKVESGDD</sequence>
<protein>
    <submittedName>
        <fullName evidence="1">DUF3486 family protein</fullName>
    </submittedName>
</protein>